<gene>
    <name evidence="1" type="ordered locus">BMAA1472</name>
</gene>
<organism evidence="1 2">
    <name type="scientific">Burkholderia mallei (strain ATCC 23344)</name>
    <dbReference type="NCBI Taxonomy" id="243160"/>
    <lineage>
        <taxon>Bacteria</taxon>
        <taxon>Pseudomonadati</taxon>
        <taxon>Pseudomonadota</taxon>
        <taxon>Betaproteobacteria</taxon>
        <taxon>Burkholderiales</taxon>
        <taxon>Burkholderiaceae</taxon>
        <taxon>Burkholderia</taxon>
        <taxon>pseudomallei group</taxon>
    </lineage>
</organism>
<keyword evidence="2" id="KW-1185">Reference proteome</keyword>
<protein>
    <submittedName>
        <fullName evidence="1">Uncharacterized protein</fullName>
    </submittedName>
</protein>
<dbReference type="Proteomes" id="UP000006693">
    <property type="component" value="Chromosome 2"/>
</dbReference>
<dbReference type="EMBL" id="CP000011">
    <property type="protein sequence ID" value="AAU46789.1"/>
    <property type="molecule type" value="Genomic_DNA"/>
</dbReference>
<reference evidence="1 2" key="1">
    <citation type="journal article" date="2004" name="Proc. Natl. Acad. Sci. U.S.A.">
        <title>Structural flexibility in the Burkholderia mallei genome.</title>
        <authorList>
            <person name="Nierman W.C."/>
            <person name="DeShazer D."/>
            <person name="Kim H.S."/>
            <person name="Tettelin H."/>
            <person name="Nelson K.E."/>
            <person name="Feldblyum T."/>
            <person name="Ulrich R.L."/>
            <person name="Ronning C.M."/>
            <person name="Brinkac L.M."/>
            <person name="Daugherty S.C."/>
            <person name="Davidsen T.D."/>
            <person name="Deboy R.T."/>
            <person name="Dimitrov G."/>
            <person name="Dodson R.J."/>
            <person name="Durkin A.S."/>
            <person name="Gwinn M.L."/>
            <person name="Haft D.H."/>
            <person name="Khouri H."/>
            <person name="Kolonay J.F."/>
            <person name="Madupu R."/>
            <person name="Mohammoud Y."/>
            <person name="Nelson W.C."/>
            <person name="Radune D."/>
            <person name="Romero C.M."/>
            <person name="Sarria S."/>
            <person name="Selengut J."/>
            <person name="Shamblin C."/>
            <person name="Sullivan S.A."/>
            <person name="White O."/>
            <person name="Yu Y."/>
            <person name="Zafar N."/>
            <person name="Zhou L."/>
            <person name="Fraser C.M."/>
        </authorList>
    </citation>
    <scope>NUCLEOTIDE SEQUENCE [LARGE SCALE GENOMIC DNA]</scope>
    <source>
        <strain evidence="1 2">ATCC 23344</strain>
    </source>
</reference>
<dbReference type="AlphaFoldDB" id="A0A0H2WE47"/>
<evidence type="ECO:0000313" key="2">
    <source>
        <dbReference type="Proteomes" id="UP000006693"/>
    </source>
</evidence>
<evidence type="ECO:0000313" key="1">
    <source>
        <dbReference type="EMBL" id="AAU46789.1"/>
    </source>
</evidence>
<name>A0A0H2WE47_BURMA</name>
<proteinExistence type="predicted"/>
<accession>A0A0H2WE47</accession>
<sequence>MRGPRVRAHDIGCECGHSRRGHSRRTRCPSTVRRCMPSARADRKRRASARRALTKLRRASARGPNRTRVRSPRYASSPLLTRGRIPFFHVLPTPPPAHRRPSRSFACIGRRALAAFVGCFVGCFADNSWLRSTAAHEAWRACVAPARGAAACRPDCTSSCSRTAPPFWLTSEYWRPLYCSRSLERRSHRTYF</sequence>
<dbReference type="HOGENOM" id="CLU_1674606_0_0_4"/>
<dbReference type="KEGG" id="bma:BMAA1472"/>